<name>A0AAV9I678_9RHOD</name>
<evidence type="ECO:0000256" key="2">
    <source>
        <dbReference type="SAM" id="MobiDB-lite"/>
    </source>
</evidence>
<keyword evidence="3" id="KW-0812">Transmembrane</keyword>
<accession>A0AAV9I678</accession>
<dbReference type="AlphaFoldDB" id="A0AAV9I678"/>
<evidence type="ECO:0000256" key="1">
    <source>
        <dbReference type="ARBA" id="ARBA00004141"/>
    </source>
</evidence>
<dbReference type="EMBL" id="JANCYU010000007">
    <property type="protein sequence ID" value="KAK4522709.1"/>
    <property type="molecule type" value="Genomic_DNA"/>
</dbReference>
<dbReference type="InterPro" id="IPR033344">
    <property type="entry name" value="CURT1"/>
</dbReference>
<organism evidence="5 6">
    <name type="scientific">Galdieria yellowstonensis</name>
    <dbReference type="NCBI Taxonomy" id="3028027"/>
    <lineage>
        <taxon>Eukaryota</taxon>
        <taxon>Rhodophyta</taxon>
        <taxon>Bangiophyceae</taxon>
        <taxon>Galdieriales</taxon>
        <taxon>Galdieriaceae</taxon>
        <taxon>Galdieria</taxon>
    </lineage>
</organism>
<dbReference type="Pfam" id="PF14159">
    <property type="entry name" value="CAAD"/>
    <property type="match status" value="1"/>
</dbReference>
<comment type="caution">
    <text evidence="5">The sequence shown here is derived from an EMBL/GenBank/DDBJ whole genome shotgun (WGS) entry which is preliminary data.</text>
</comment>
<keyword evidence="3" id="KW-1133">Transmembrane helix</keyword>
<feature type="transmembrane region" description="Helical" evidence="3">
    <location>
        <begin position="144"/>
        <end position="162"/>
    </location>
</feature>
<feature type="domain" description="Cyanobacterial aminoacyl-tRNA synthetase CAAD" evidence="4">
    <location>
        <begin position="119"/>
        <end position="183"/>
    </location>
</feature>
<comment type="subcellular location">
    <subcellularLocation>
        <location evidence="1">Membrane</location>
        <topology evidence="1">Multi-pass membrane protein</topology>
    </subcellularLocation>
</comment>
<evidence type="ECO:0000313" key="6">
    <source>
        <dbReference type="Proteomes" id="UP001300502"/>
    </source>
</evidence>
<feature type="transmembrane region" description="Helical" evidence="3">
    <location>
        <begin position="113"/>
        <end position="132"/>
    </location>
</feature>
<keyword evidence="6" id="KW-1185">Reference proteome</keyword>
<proteinExistence type="predicted"/>
<dbReference type="InterPro" id="IPR025564">
    <property type="entry name" value="CAAD_dom"/>
</dbReference>
<dbReference type="PANTHER" id="PTHR33222:SF4">
    <property type="entry name" value="PROTEIN CURVATURE THYLAKOID 1A, CHLOROPLASTIC"/>
    <property type="match status" value="1"/>
</dbReference>
<gene>
    <name evidence="5" type="ORF">GAYE_PCTG14G0599</name>
</gene>
<evidence type="ECO:0000256" key="3">
    <source>
        <dbReference type="SAM" id="Phobius"/>
    </source>
</evidence>
<reference evidence="5 6" key="1">
    <citation type="submission" date="2022-07" db="EMBL/GenBank/DDBJ databases">
        <title>Genome-wide signatures of adaptation to extreme environments.</title>
        <authorList>
            <person name="Cho C.H."/>
            <person name="Yoon H.S."/>
        </authorList>
    </citation>
    <scope>NUCLEOTIDE SEQUENCE [LARGE SCALE GENOMIC DNA]</scope>
    <source>
        <strain evidence="5 6">108.79 E11</strain>
    </source>
</reference>
<dbReference type="GO" id="GO:0009579">
    <property type="term" value="C:thylakoid"/>
    <property type="evidence" value="ECO:0007669"/>
    <property type="project" value="InterPro"/>
</dbReference>
<protein>
    <recommendedName>
        <fullName evidence="4">Cyanobacterial aminoacyl-tRNA synthetase CAAD domain-containing protein</fullName>
    </recommendedName>
</protein>
<sequence length="187" mass="20871">MTMPFCFVFDTTFKFSKIPYRRSSTDLCKPKHRSSPLKHNTQAVFFKETEKTKSTEPVNVTSAPNSNSKSVTFDGQLNKSASNTSPRTNISLDSAKLKEYSSKFLNDISLRPGFYGQLALAGLVGIICIQIIGSIEESLNRIPILPNVLELVGIAYSAYFAWRYVSYPETRTAVENTLKNLAAKLNK</sequence>
<dbReference type="PANTHER" id="PTHR33222">
    <property type="match status" value="1"/>
</dbReference>
<feature type="region of interest" description="Disordered" evidence="2">
    <location>
        <begin position="48"/>
        <end position="88"/>
    </location>
</feature>
<keyword evidence="3" id="KW-0472">Membrane</keyword>
<evidence type="ECO:0000313" key="5">
    <source>
        <dbReference type="EMBL" id="KAK4522709.1"/>
    </source>
</evidence>
<dbReference type="GO" id="GO:0016020">
    <property type="term" value="C:membrane"/>
    <property type="evidence" value="ECO:0007669"/>
    <property type="project" value="UniProtKB-SubCell"/>
</dbReference>
<feature type="compositionally biased region" description="Polar residues" evidence="2">
    <location>
        <begin position="55"/>
        <end position="88"/>
    </location>
</feature>
<evidence type="ECO:0000259" key="4">
    <source>
        <dbReference type="Pfam" id="PF14159"/>
    </source>
</evidence>
<dbReference type="Proteomes" id="UP001300502">
    <property type="component" value="Unassembled WGS sequence"/>
</dbReference>